<dbReference type="Proteomes" id="UP001163726">
    <property type="component" value="Chromosome"/>
</dbReference>
<dbReference type="RefSeq" id="WP_268076151.1">
    <property type="nucleotide sequence ID" value="NZ_CP109965.1"/>
</dbReference>
<dbReference type="SUPFAM" id="SSF103473">
    <property type="entry name" value="MFS general substrate transporter"/>
    <property type="match status" value="1"/>
</dbReference>
<feature type="transmembrane region" description="Helical" evidence="4">
    <location>
        <begin position="68"/>
        <end position="86"/>
    </location>
</feature>
<accession>A0ABY7APV1</accession>
<dbReference type="InterPro" id="IPR020846">
    <property type="entry name" value="MFS_dom"/>
</dbReference>
<sequence>MVLVVGIVLIATTLRAPITGIAPVLEQVIGHFNLTASQAGLLTTLPLIAFAIASPLAAMLAKRLGLEISLLIALIFIGLGCFSRVFNFQSVLFIGTGIIGVGIAIGNVLLPSLIKRDFPQKVAIMTSIYVLSMGIVGGGFSALVIPLAEFNEFGWQISLALFSIVVVIAILFWLPQLNQKTPPTQNLVQTKANAKIWHYALAWQVTFYLGCNSLFTYIIVGWLPSILIESGHSAEQAGVLHGVFLIATAVPGLILVPLLAKLKDQRAPAVGIALLAAISSLSLFYFPSLAFLFTLIVGFCSGACFILGLSFISYRTQNSQQAAALSGMGQCFGYSLAAFGPMLAGFLHTQIGDWSGAVWLCAAGNLICATVGFWCGRNTQLPA</sequence>
<feature type="transmembrane region" description="Helical" evidence="4">
    <location>
        <begin position="92"/>
        <end position="110"/>
    </location>
</feature>
<protein>
    <submittedName>
        <fullName evidence="6">MFS transporter</fullName>
    </submittedName>
</protein>
<keyword evidence="2 4" id="KW-1133">Transmembrane helix</keyword>
<dbReference type="PANTHER" id="PTHR23523:SF2">
    <property type="entry name" value="2-NITROIMIDAZOLE TRANSPORTER"/>
    <property type="match status" value="1"/>
</dbReference>
<evidence type="ECO:0000256" key="2">
    <source>
        <dbReference type="ARBA" id="ARBA00022989"/>
    </source>
</evidence>
<dbReference type="EMBL" id="CP109965">
    <property type="protein sequence ID" value="WAJ71578.1"/>
    <property type="molecule type" value="Genomic_DNA"/>
</dbReference>
<feature type="transmembrane region" description="Helical" evidence="4">
    <location>
        <begin position="292"/>
        <end position="312"/>
    </location>
</feature>
<reference evidence="6" key="1">
    <citation type="submission" date="2022-10" db="EMBL/GenBank/DDBJ databases">
        <title>Catenovulum adriacola sp. nov. isolated in the Harbour of Susak.</title>
        <authorList>
            <person name="Schoch T."/>
            <person name="Reich S.J."/>
            <person name="Stoeferle S."/>
            <person name="Flaiz M."/>
            <person name="Kazda M."/>
            <person name="Riedel C.U."/>
            <person name="Duerre P."/>
        </authorList>
    </citation>
    <scope>NUCLEOTIDE SEQUENCE</scope>
    <source>
        <strain evidence="6">TS8</strain>
    </source>
</reference>
<feature type="transmembrane region" description="Helical" evidence="4">
    <location>
        <begin position="357"/>
        <end position="376"/>
    </location>
</feature>
<gene>
    <name evidence="6" type="ORF">OLW01_04875</name>
</gene>
<evidence type="ECO:0000259" key="5">
    <source>
        <dbReference type="PROSITE" id="PS50850"/>
    </source>
</evidence>
<evidence type="ECO:0000256" key="4">
    <source>
        <dbReference type="SAM" id="Phobius"/>
    </source>
</evidence>
<evidence type="ECO:0000313" key="7">
    <source>
        <dbReference type="Proteomes" id="UP001163726"/>
    </source>
</evidence>
<dbReference type="InterPro" id="IPR011701">
    <property type="entry name" value="MFS"/>
</dbReference>
<feature type="transmembrane region" description="Helical" evidence="4">
    <location>
        <begin position="332"/>
        <end position="351"/>
    </location>
</feature>
<feature type="transmembrane region" description="Helical" evidence="4">
    <location>
        <begin position="239"/>
        <end position="260"/>
    </location>
</feature>
<feature type="domain" description="Major facilitator superfamily (MFS) profile" evidence="5">
    <location>
        <begin position="1"/>
        <end position="380"/>
    </location>
</feature>
<organism evidence="6 7">
    <name type="scientific">Catenovulum adriaticum</name>
    <dbReference type="NCBI Taxonomy" id="2984846"/>
    <lineage>
        <taxon>Bacteria</taxon>
        <taxon>Pseudomonadati</taxon>
        <taxon>Pseudomonadota</taxon>
        <taxon>Gammaproteobacteria</taxon>
        <taxon>Alteromonadales</taxon>
        <taxon>Alteromonadaceae</taxon>
        <taxon>Catenovulum</taxon>
    </lineage>
</organism>
<dbReference type="PROSITE" id="PS50850">
    <property type="entry name" value="MFS"/>
    <property type="match status" value="1"/>
</dbReference>
<evidence type="ECO:0000256" key="1">
    <source>
        <dbReference type="ARBA" id="ARBA00022692"/>
    </source>
</evidence>
<proteinExistence type="predicted"/>
<dbReference type="PANTHER" id="PTHR23523">
    <property type="match status" value="1"/>
</dbReference>
<name>A0ABY7APV1_9ALTE</name>
<keyword evidence="7" id="KW-1185">Reference proteome</keyword>
<keyword evidence="1 4" id="KW-0812">Transmembrane</keyword>
<feature type="transmembrane region" description="Helical" evidence="4">
    <location>
        <begin position="153"/>
        <end position="175"/>
    </location>
</feature>
<dbReference type="InterPro" id="IPR052524">
    <property type="entry name" value="MFS_Cyanate_Porter"/>
</dbReference>
<feature type="transmembrane region" description="Helical" evidence="4">
    <location>
        <begin position="39"/>
        <end position="61"/>
    </location>
</feature>
<evidence type="ECO:0000256" key="3">
    <source>
        <dbReference type="ARBA" id="ARBA00023136"/>
    </source>
</evidence>
<dbReference type="InterPro" id="IPR036259">
    <property type="entry name" value="MFS_trans_sf"/>
</dbReference>
<feature type="transmembrane region" description="Helical" evidence="4">
    <location>
        <begin position="196"/>
        <end position="219"/>
    </location>
</feature>
<feature type="transmembrane region" description="Helical" evidence="4">
    <location>
        <begin position="267"/>
        <end position="286"/>
    </location>
</feature>
<dbReference type="Pfam" id="PF07690">
    <property type="entry name" value="MFS_1"/>
    <property type="match status" value="1"/>
</dbReference>
<dbReference type="Gene3D" id="1.20.1250.20">
    <property type="entry name" value="MFS general substrate transporter like domains"/>
    <property type="match status" value="2"/>
</dbReference>
<feature type="transmembrane region" description="Helical" evidence="4">
    <location>
        <begin position="122"/>
        <end position="147"/>
    </location>
</feature>
<evidence type="ECO:0000313" key="6">
    <source>
        <dbReference type="EMBL" id="WAJ71578.1"/>
    </source>
</evidence>
<keyword evidence="3 4" id="KW-0472">Membrane</keyword>